<feature type="region of interest" description="Disordered" evidence="1">
    <location>
        <begin position="190"/>
        <end position="263"/>
    </location>
</feature>
<feature type="compositionally biased region" description="Low complexity" evidence="1">
    <location>
        <begin position="224"/>
        <end position="234"/>
    </location>
</feature>
<proteinExistence type="predicted"/>
<name>A0A8J2X0S2_9STRA</name>
<evidence type="ECO:0000313" key="2">
    <source>
        <dbReference type="EMBL" id="CAH0375384.1"/>
    </source>
</evidence>
<feature type="compositionally biased region" description="Basic and acidic residues" evidence="1">
    <location>
        <begin position="113"/>
        <end position="124"/>
    </location>
</feature>
<feature type="compositionally biased region" description="Basic residues" evidence="1">
    <location>
        <begin position="140"/>
        <end position="154"/>
    </location>
</feature>
<feature type="compositionally biased region" description="Basic residues" evidence="1">
    <location>
        <begin position="253"/>
        <end position="263"/>
    </location>
</feature>
<feature type="region of interest" description="Disordered" evidence="1">
    <location>
        <begin position="94"/>
        <end position="160"/>
    </location>
</feature>
<protein>
    <submittedName>
        <fullName evidence="2">Uncharacterized protein</fullName>
    </submittedName>
</protein>
<dbReference type="Proteomes" id="UP000789595">
    <property type="component" value="Unassembled WGS sequence"/>
</dbReference>
<feature type="compositionally biased region" description="Gly residues" evidence="1">
    <location>
        <begin position="99"/>
        <end position="112"/>
    </location>
</feature>
<keyword evidence="3" id="KW-1185">Reference proteome</keyword>
<dbReference type="EMBL" id="CAKKNE010000004">
    <property type="protein sequence ID" value="CAH0375384.1"/>
    <property type="molecule type" value="Genomic_DNA"/>
</dbReference>
<reference evidence="2" key="1">
    <citation type="submission" date="2021-11" db="EMBL/GenBank/DDBJ databases">
        <authorList>
            <consortium name="Genoscope - CEA"/>
            <person name="William W."/>
        </authorList>
    </citation>
    <scope>NUCLEOTIDE SEQUENCE</scope>
</reference>
<sequence>MQGHHALYCAAPAHATGRLGTAGSGARGRRHILAALLMACGHAKTAVLVHGFHLRAPNWETVVWGGGGGRVAYGYDLAIIRAKSADGAGAETHRFRTGQSGGGGPVRGGLGRVDGRGDGRDRGCRHLTTPAGRKLPSVLRRAHKRRGRPRRRPQHAGGARALLGAVPRAWRGARLLRELAGALSPRLPRRRGRVRGAAPDLPLGGGAVPHGLLSGVRRRDRRAAAPAGSRAAAPARRRQPRLPPSAGGPGGVRRPRGRVSRRR</sequence>
<organism evidence="2 3">
    <name type="scientific">Pelagomonas calceolata</name>
    <dbReference type="NCBI Taxonomy" id="35677"/>
    <lineage>
        <taxon>Eukaryota</taxon>
        <taxon>Sar</taxon>
        <taxon>Stramenopiles</taxon>
        <taxon>Ochrophyta</taxon>
        <taxon>Pelagophyceae</taxon>
        <taxon>Pelagomonadales</taxon>
        <taxon>Pelagomonadaceae</taxon>
        <taxon>Pelagomonas</taxon>
    </lineage>
</organism>
<comment type="caution">
    <text evidence="2">The sequence shown here is derived from an EMBL/GenBank/DDBJ whole genome shotgun (WGS) entry which is preliminary data.</text>
</comment>
<accession>A0A8J2X0S2</accession>
<dbReference type="AlphaFoldDB" id="A0A8J2X0S2"/>
<gene>
    <name evidence="2" type="ORF">PECAL_4P27160</name>
</gene>
<evidence type="ECO:0000256" key="1">
    <source>
        <dbReference type="SAM" id="MobiDB-lite"/>
    </source>
</evidence>
<evidence type="ECO:0000313" key="3">
    <source>
        <dbReference type="Proteomes" id="UP000789595"/>
    </source>
</evidence>